<feature type="transmembrane region" description="Helical" evidence="1">
    <location>
        <begin position="82"/>
        <end position="103"/>
    </location>
</feature>
<evidence type="ECO:0000313" key="2">
    <source>
        <dbReference type="EMBL" id="TGA95832.1"/>
    </source>
</evidence>
<name>A0A4Z0GIU8_9BACL</name>
<evidence type="ECO:0000256" key="1">
    <source>
        <dbReference type="SAM" id="Phobius"/>
    </source>
</evidence>
<keyword evidence="1" id="KW-0812">Transmembrane</keyword>
<keyword evidence="3" id="KW-1185">Reference proteome</keyword>
<reference evidence="2 3" key="1">
    <citation type="journal article" date="2015" name="Int. J. Syst. Evol. Microbiol.">
        <title>Sporolactobacillus shoreae sp. nov. and Sporolactobacillus spathodeae sp. nov., two spore-forming lactic acid bacteria isolated from tree barks in Thailand.</title>
        <authorList>
            <person name="Thamacharoensuk T."/>
            <person name="Kitahara M."/>
            <person name="Ohkuma M."/>
            <person name="Thongchul N."/>
            <person name="Tanasupawat S."/>
        </authorList>
    </citation>
    <scope>NUCLEOTIDE SEQUENCE [LARGE SCALE GENOMIC DNA]</scope>
    <source>
        <strain evidence="2 3">BK92</strain>
    </source>
</reference>
<dbReference type="InterPro" id="IPR006750">
    <property type="entry name" value="YdcZ"/>
</dbReference>
<dbReference type="OrthoDB" id="7864805at2"/>
<dbReference type="PANTHER" id="PTHR34821">
    <property type="entry name" value="INNER MEMBRANE PROTEIN YDCZ"/>
    <property type="match status" value="1"/>
</dbReference>
<gene>
    <name evidence="2" type="ORF">E4665_17425</name>
</gene>
<dbReference type="GO" id="GO:0005886">
    <property type="term" value="C:plasma membrane"/>
    <property type="evidence" value="ECO:0007669"/>
    <property type="project" value="TreeGrafter"/>
</dbReference>
<dbReference type="Proteomes" id="UP000298347">
    <property type="component" value="Unassembled WGS sequence"/>
</dbReference>
<feature type="transmembrane region" description="Helical" evidence="1">
    <location>
        <begin position="109"/>
        <end position="130"/>
    </location>
</feature>
<feature type="transmembrane region" description="Helical" evidence="1">
    <location>
        <begin position="142"/>
        <end position="159"/>
    </location>
</feature>
<comment type="caution">
    <text evidence="2">The sequence shown here is derived from an EMBL/GenBank/DDBJ whole genome shotgun (WGS) entry which is preliminary data.</text>
</comment>
<feature type="transmembrane region" description="Helical" evidence="1">
    <location>
        <begin position="40"/>
        <end position="61"/>
    </location>
</feature>
<keyword evidence="1" id="KW-0472">Membrane</keyword>
<organism evidence="2 3">
    <name type="scientific">Sporolactobacillus shoreae</name>
    <dbReference type="NCBI Taxonomy" id="1465501"/>
    <lineage>
        <taxon>Bacteria</taxon>
        <taxon>Bacillati</taxon>
        <taxon>Bacillota</taxon>
        <taxon>Bacilli</taxon>
        <taxon>Bacillales</taxon>
        <taxon>Sporolactobacillaceae</taxon>
        <taxon>Sporolactobacillus</taxon>
    </lineage>
</organism>
<protein>
    <submittedName>
        <fullName evidence="2">DMT family transporter</fullName>
    </submittedName>
</protein>
<dbReference type="EMBL" id="SRJD01000037">
    <property type="protein sequence ID" value="TGA95832.1"/>
    <property type="molecule type" value="Genomic_DNA"/>
</dbReference>
<proteinExistence type="predicted"/>
<dbReference type="PANTHER" id="PTHR34821:SF2">
    <property type="entry name" value="INNER MEMBRANE PROTEIN YDCZ"/>
    <property type="match status" value="1"/>
</dbReference>
<keyword evidence="1" id="KW-1133">Transmembrane helix</keyword>
<sequence>MKNKSSYLIIYMLLGLFAGMLSPIQTSINSELRNAVHSPLVASLVSFSVGTVALILLVLLIEHRRLFKTNPLEKGKRVISKSPWWLWIGGVLGVIFVTANIFLLPMIGAALTVVLALCGQMVIALVIDHFGWFGVPKHSINVQRIFGIIVMVAGIFLIQHF</sequence>
<evidence type="ECO:0000313" key="3">
    <source>
        <dbReference type="Proteomes" id="UP000298347"/>
    </source>
</evidence>
<dbReference type="AlphaFoldDB" id="A0A4Z0GIU8"/>
<feature type="transmembrane region" description="Helical" evidence="1">
    <location>
        <begin position="7"/>
        <end position="28"/>
    </location>
</feature>
<dbReference type="RefSeq" id="WP_135350075.1">
    <property type="nucleotide sequence ID" value="NZ_SRJD01000037.1"/>
</dbReference>
<accession>A0A4Z0GIU8</accession>
<dbReference type="Pfam" id="PF04657">
    <property type="entry name" value="DMT_YdcZ"/>
    <property type="match status" value="1"/>
</dbReference>